<dbReference type="RefSeq" id="WP_405277429.1">
    <property type="nucleotide sequence ID" value="NZ_CP144380.1"/>
</dbReference>
<comment type="caution">
    <text evidence="1">The sequence shown here is derived from an EMBL/GenBank/DDBJ whole genome shotgun (WGS) entry which is preliminary data.</text>
</comment>
<sequence>MAWVTVDRAKPGMTLASPVTDRMGRLLIPAGADLSDRHVGALATWGVDQIEIESDEAPEPEVEISPEIEAQARWQVRGTFRHAGEEHEFIDALVEVAVARRARVLALEAAGAQ</sequence>
<reference evidence="1 2" key="1">
    <citation type="submission" date="2024-02" db="EMBL/GenBank/DDBJ databases">
        <title>A novel Gemmatimonadota bacterium.</title>
        <authorList>
            <person name="Du Z.-J."/>
            <person name="Ye Y.-Q."/>
        </authorList>
    </citation>
    <scope>NUCLEOTIDE SEQUENCE [LARGE SCALE GENOMIC DNA]</scope>
    <source>
        <strain evidence="1 2">DH-20</strain>
    </source>
</reference>
<dbReference type="Proteomes" id="UP001484239">
    <property type="component" value="Unassembled WGS sequence"/>
</dbReference>
<organism evidence="1 2">
    <name type="scientific">Gaopeijia maritima</name>
    <dbReference type="NCBI Taxonomy" id="3119007"/>
    <lineage>
        <taxon>Bacteria</taxon>
        <taxon>Pseudomonadati</taxon>
        <taxon>Gemmatimonadota</taxon>
        <taxon>Longimicrobiia</taxon>
        <taxon>Gaopeijiales</taxon>
        <taxon>Gaopeijiaceae</taxon>
        <taxon>Gaopeijia</taxon>
    </lineage>
</organism>
<evidence type="ECO:0000313" key="2">
    <source>
        <dbReference type="Proteomes" id="UP001484239"/>
    </source>
</evidence>
<proteinExistence type="predicted"/>
<accession>A0ABU9EBB9</accession>
<protein>
    <submittedName>
        <fullName evidence="1">Uncharacterized protein</fullName>
    </submittedName>
</protein>
<name>A0ABU9EBB9_9BACT</name>
<keyword evidence="2" id="KW-1185">Reference proteome</keyword>
<evidence type="ECO:0000313" key="1">
    <source>
        <dbReference type="EMBL" id="MEK9501250.1"/>
    </source>
</evidence>
<gene>
    <name evidence="1" type="ORF">WI372_09690</name>
</gene>
<dbReference type="EMBL" id="JBBHLI010000004">
    <property type="protein sequence ID" value="MEK9501250.1"/>
    <property type="molecule type" value="Genomic_DNA"/>
</dbReference>